<evidence type="ECO:0000313" key="10">
    <source>
        <dbReference type="EMBL" id="TKC19113.1"/>
    </source>
</evidence>
<comment type="caution">
    <text evidence="10">The sequence shown here is derived from an EMBL/GenBank/DDBJ whole genome shotgun (WGS) entry which is preliminary data.</text>
</comment>
<dbReference type="GO" id="GO:0015421">
    <property type="term" value="F:ABC-type oligopeptide transporter activity"/>
    <property type="evidence" value="ECO:0007669"/>
    <property type="project" value="TreeGrafter"/>
</dbReference>
<dbReference type="GO" id="GO:0005524">
    <property type="term" value="F:ATP binding"/>
    <property type="evidence" value="ECO:0007669"/>
    <property type="project" value="UniProtKB-KW"/>
</dbReference>
<evidence type="ECO:0000256" key="5">
    <source>
        <dbReference type="ARBA" id="ARBA00022989"/>
    </source>
</evidence>
<keyword evidence="3" id="KW-0547">Nucleotide-binding</keyword>
<dbReference type="InterPro" id="IPR003593">
    <property type="entry name" value="AAA+_ATPase"/>
</dbReference>
<dbReference type="EMBL" id="SWBM01000001">
    <property type="protein sequence ID" value="TKC19113.1"/>
    <property type="molecule type" value="Genomic_DNA"/>
</dbReference>
<dbReference type="Pfam" id="PF00005">
    <property type="entry name" value="ABC_tran"/>
    <property type="match status" value="1"/>
</dbReference>
<dbReference type="SUPFAM" id="SSF90123">
    <property type="entry name" value="ABC transporter transmembrane region"/>
    <property type="match status" value="1"/>
</dbReference>
<dbReference type="Gene3D" id="1.20.1560.10">
    <property type="entry name" value="ABC transporter type 1, transmembrane domain"/>
    <property type="match status" value="1"/>
</dbReference>
<dbReference type="CDD" id="cd07346">
    <property type="entry name" value="ABC_6TM_exporters"/>
    <property type="match status" value="1"/>
</dbReference>
<feature type="transmembrane region" description="Helical" evidence="7">
    <location>
        <begin position="249"/>
        <end position="271"/>
    </location>
</feature>
<dbReference type="InterPro" id="IPR003439">
    <property type="entry name" value="ABC_transporter-like_ATP-bd"/>
</dbReference>
<dbReference type="PROSITE" id="PS50893">
    <property type="entry name" value="ABC_TRANSPORTER_2"/>
    <property type="match status" value="1"/>
</dbReference>
<keyword evidence="2 7" id="KW-0812">Transmembrane</keyword>
<feature type="transmembrane region" description="Helical" evidence="7">
    <location>
        <begin position="165"/>
        <end position="182"/>
    </location>
</feature>
<dbReference type="SMART" id="SM00382">
    <property type="entry name" value="AAA"/>
    <property type="match status" value="1"/>
</dbReference>
<evidence type="ECO:0000259" key="9">
    <source>
        <dbReference type="PROSITE" id="PS50929"/>
    </source>
</evidence>
<dbReference type="Proteomes" id="UP000307756">
    <property type="component" value="Unassembled WGS sequence"/>
</dbReference>
<feature type="transmembrane region" description="Helical" evidence="7">
    <location>
        <begin position="21"/>
        <end position="46"/>
    </location>
</feature>
<feature type="domain" description="ABC transporter" evidence="8">
    <location>
        <begin position="340"/>
        <end position="568"/>
    </location>
</feature>
<feature type="transmembrane region" description="Helical" evidence="7">
    <location>
        <begin position="58"/>
        <end position="77"/>
    </location>
</feature>
<evidence type="ECO:0000256" key="3">
    <source>
        <dbReference type="ARBA" id="ARBA00022741"/>
    </source>
</evidence>
<dbReference type="InterPro" id="IPR011527">
    <property type="entry name" value="ABC1_TM_dom"/>
</dbReference>
<evidence type="ECO:0000259" key="8">
    <source>
        <dbReference type="PROSITE" id="PS50893"/>
    </source>
</evidence>
<sequence length="568" mass="64871">MNNTKTKRLYYYIKEYYLRKELLNMVLIILFTIILAVIVPLIPFITGKLVDNIIAKNSGFLLILVNLCTLQYSSFLLERVIQAIESISMVRVSNRIRKDFYNKIILGDYLKIKSYSDAELLERGVGDIEEIQRITFSVIPKFLQQFISGIIAFVLIYNIYPLFSILSTFIYLLALIPVRKFGNHQKSVSLERRNVDVKIKDIFLDSLRVISLIKSYGKEESHYQTFKNKNNMWSSISTKYYLANNFYRTFVRIIDALAPAIILIFGGYQVFIGNLTIGMIVTAIGLIPTISLPISTMVNTYLELKSFSFKIKKIIETLEFPDEINRECSFKKIKGISGNIVFKNISFTVNNMQILKNVSFNIREAEHVAIVGKSGSGKSTILKLLTGLISPTEGEIYFGDVNIQNIDLDILRENVVYVQHGIYIEANTIRQNLVQNKNINDELIFEISNATGFHNDINKFENYLDSKLESNGGNLSGGQLKKLGITRGLLSKGDIFFLDEITTGLDEKSRDKVFSAIRRYLKGKTCIFITHDIELAKQLDRIIEIENGSITYSKETKYVSNRELMNGV</sequence>
<evidence type="ECO:0000256" key="2">
    <source>
        <dbReference type="ARBA" id="ARBA00022692"/>
    </source>
</evidence>
<dbReference type="InterPro" id="IPR027417">
    <property type="entry name" value="P-loop_NTPase"/>
</dbReference>
<keyword evidence="4 10" id="KW-0067">ATP-binding</keyword>
<protein>
    <submittedName>
        <fullName evidence="10">ABC transporter ATP-binding protein</fullName>
    </submittedName>
</protein>
<dbReference type="InterPro" id="IPR039421">
    <property type="entry name" value="Type_1_exporter"/>
</dbReference>
<organism evidence="10 11">
    <name type="scientific">Robertmurraya kyonggiensis</name>
    <dbReference type="NCBI Taxonomy" id="1037680"/>
    <lineage>
        <taxon>Bacteria</taxon>
        <taxon>Bacillati</taxon>
        <taxon>Bacillota</taxon>
        <taxon>Bacilli</taxon>
        <taxon>Bacillales</taxon>
        <taxon>Bacillaceae</taxon>
        <taxon>Robertmurraya</taxon>
    </lineage>
</organism>
<dbReference type="SUPFAM" id="SSF52540">
    <property type="entry name" value="P-loop containing nucleoside triphosphate hydrolases"/>
    <property type="match status" value="1"/>
</dbReference>
<name>A0A4U1DAP8_9BACI</name>
<feature type="domain" description="ABC transmembrane type-1" evidence="9">
    <location>
        <begin position="26"/>
        <end position="306"/>
    </location>
</feature>
<feature type="transmembrane region" description="Helical" evidence="7">
    <location>
        <begin position="277"/>
        <end position="302"/>
    </location>
</feature>
<keyword evidence="11" id="KW-1185">Reference proteome</keyword>
<keyword evidence="6 7" id="KW-0472">Membrane</keyword>
<comment type="subcellular location">
    <subcellularLocation>
        <location evidence="1">Cell membrane</location>
        <topology evidence="1">Multi-pass membrane protein</topology>
    </subcellularLocation>
</comment>
<dbReference type="Pfam" id="PF00664">
    <property type="entry name" value="ABC_membrane"/>
    <property type="match status" value="1"/>
</dbReference>
<dbReference type="OrthoDB" id="9802264at2"/>
<dbReference type="InterPro" id="IPR036640">
    <property type="entry name" value="ABC1_TM_sf"/>
</dbReference>
<dbReference type="PANTHER" id="PTHR43394:SF1">
    <property type="entry name" value="ATP-BINDING CASSETTE SUB-FAMILY B MEMBER 10, MITOCHONDRIAL"/>
    <property type="match status" value="1"/>
</dbReference>
<evidence type="ECO:0000256" key="4">
    <source>
        <dbReference type="ARBA" id="ARBA00022840"/>
    </source>
</evidence>
<accession>A0A4U1DAP8</accession>
<evidence type="ECO:0000256" key="6">
    <source>
        <dbReference type="ARBA" id="ARBA00023136"/>
    </source>
</evidence>
<dbReference type="GO" id="GO:0005886">
    <property type="term" value="C:plasma membrane"/>
    <property type="evidence" value="ECO:0007669"/>
    <property type="project" value="UniProtKB-SubCell"/>
</dbReference>
<evidence type="ECO:0000256" key="7">
    <source>
        <dbReference type="SAM" id="Phobius"/>
    </source>
</evidence>
<evidence type="ECO:0000256" key="1">
    <source>
        <dbReference type="ARBA" id="ARBA00004651"/>
    </source>
</evidence>
<dbReference type="RefSeq" id="WP_136829941.1">
    <property type="nucleotide sequence ID" value="NZ_SWBM01000001.1"/>
</dbReference>
<evidence type="ECO:0000313" key="11">
    <source>
        <dbReference type="Proteomes" id="UP000307756"/>
    </source>
</evidence>
<keyword evidence="5 7" id="KW-1133">Transmembrane helix</keyword>
<dbReference type="GO" id="GO:0016887">
    <property type="term" value="F:ATP hydrolysis activity"/>
    <property type="evidence" value="ECO:0007669"/>
    <property type="project" value="InterPro"/>
</dbReference>
<proteinExistence type="predicted"/>
<gene>
    <name evidence="10" type="ORF">FA727_06085</name>
</gene>
<dbReference type="AlphaFoldDB" id="A0A4U1DAP8"/>
<dbReference type="Gene3D" id="3.40.50.300">
    <property type="entry name" value="P-loop containing nucleotide triphosphate hydrolases"/>
    <property type="match status" value="1"/>
</dbReference>
<reference evidence="10 11" key="1">
    <citation type="journal article" date="2011" name="J. Microbiol.">
        <title>Bacillus kyonggiensis sp. nov., isolated from soil of a lettuce field.</title>
        <authorList>
            <person name="Dong K."/>
            <person name="Lee S."/>
        </authorList>
    </citation>
    <scope>NUCLEOTIDE SEQUENCE [LARGE SCALE GENOMIC DNA]</scope>
    <source>
        <strain evidence="10 11">NB22</strain>
    </source>
</reference>
<dbReference type="PROSITE" id="PS50929">
    <property type="entry name" value="ABC_TM1F"/>
    <property type="match status" value="1"/>
</dbReference>
<dbReference type="PANTHER" id="PTHR43394">
    <property type="entry name" value="ATP-DEPENDENT PERMEASE MDL1, MITOCHONDRIAL"/>
    <property type="match status" value="1"/>
</dbReference>